<feature type="transmembrane region" description="Helical" evidence="1">
    <location>
        <begin position="207"/>
        <end position="228"/>
    </location>
</feature>
<feature type="transmembrane region" description="Helical" evidence="1">
    <location>
        <begin position="20"/>
        <end position="36"/>
    </location>
</feature>
<feature type="transmembrane region" description="Helical" evidence="1">
    <location>
        <begin position="130"/>
        <end position="153"/>
    </location>
</feature>
<proteinExistence type="predicted"/>
<accession>C0BRK4</accession>
<feature type="transmembrane region" description="Helical" evidence="1">
    <location>
        <begin position="320"/>
        <end position="340"/>
    </location>
</feature>
<keyword evidence="1" id="KW-0812">Transmembrane</keyword>
<evidence type="ECO:0008006" key="4">
    <source>
        <dbReference type="Google" id="ProtNLM"/>
    </source>
</evidence>
<keyword evidence="1" id="KW-1133">Transmembrane helix</keyword>
<feature type="transmembrane region" description="Helical" evidence="1">
    <location>
        <begin position="240"/>
        <end position="263"/>
    </location>
</feature>
<organism evidence="2 3">
    <name type="scientific">Bifidobacterium pseudocatenulatum DSM 20438 = JCM 1200 = LMG 10505</name>
    <dbReference type="NCBI Taxonomy" id="547043"/>
    <lineage>
        <taxon>Bacteria</taxon>
        <taxon>Bacillati</taxon>
        <taxon>Actinomycetota</taxon>
        <taxon>Actinomycetes</taxon>
        <taxon>Bifidobacteriales</taxon>
        <taxon>Bifidobacteriaceae</taxon>
        <taxon>Bifidobacterium</taxon>
    </lineage>
</organism>
<gene>
    <name evidence="2" type="ORF">BIFPSEUDO_03268</name>
</gene>
<dbReference type="EMBL" id="ABXX02000002">
    <property type="protein sequence ID" value="EEG71298.1"/>
    <property type="molecule type" value="Genomic_DNA"/>
</dbReference>
<reference evidence="2 3" key="2">
    <citation type="submission" date="2009-02" db="EMBL/GenBank/DDBJ databases">
        <authorList>
            <person name="Fulton L."/>
            <person name="Clifton S."/>
            <person name="Fulton B."/>
            <person name="Xu J."/>
            <person name="Minx P."/>
            <person name="Pepin K.H."/>
            <person name="Johnson M."/>
            <person name="Bhonagiri V."/>
            <person name="Nash W.E."/>
            <person name="Mardis E.R."/>
            <person name="Wilson R.K."/>
        </authorList>
    </citation>
    <scope>NUCLEOTIDE SEQUENCE [LARGE SCALE GENOMIC DNA]</scope>
    <source>
        <strain evidence="2 3">DSM 20438</strain>
    </source>
</reference>
<protein>
    <recommendedName>
        <fullName evidence="4">O-antigen polymerase</fullName>
    </recommendedName>
</protein>
<dbReference type="Proteomes" id="UP000003875">
    <property type="component" value="Unassembled WGS sequence"/>
</dbReference>
<feature type="transmembrane region" description="Helical" evidence="1">
    <location>
        <begin position="183"/>
        <end position="201"/>
    </location>
</feature>
<evidence type="ECO:0000256" key="1">
    <source>
        <dbReference type="SAM" id="Phobius"/>
    </source>
</evidence>
<name>C0BRK4_BIFPS</name>
<dbReference type="RefSeq" id="WP_004221127.1">
    <property type="nucleotide sequence ID" value="NZ_ABXX02000002.1"/>
</dbReference>
<feature type="transmembrane region" description="Helical" evidence="1">
    <location>
        <begin position="67"/>
        <end position="85"/>
    </location>
</feature>
<dbReference type="GeneID" id="45599998"/>
<reference evidence="2 3" key="1">
    <citation type="submission" date="2009-02" db="EMBL/GenBank/DDBJ databases">
        <title>Draft genome sequence of Bifidobacterium pseudocatenulatum (DSM 20438).</title>
        <authorList>
            <person name="Sudarsanam P."/>
            <person name="Ley R."/>
            <person name="Guruge J."/>
            <person name="Turnbaugh P.J."/>
            <person name="Mahowald M."/>
            <person name="Liep D."/>
            <person name="Gordon J."/>
        </authorList>
    </citation>
    <scope>NUCLEOTIDE SEQUENCE [LARGE SCALE GENOMIC DNA]</scope>
    <source>
        <strain evidence="2 3">DSM 20438</strain>
    </source>
</reference>
<comment type="caution">
    <text evidence="2">The sequence shown here is derived from an EMBL/GenBank/DDBJ whole genome shotgun (WGS) entry which is preliminary data.</text>
</comment>
<feature type="transmembrane region" description="Helical" evidence="1">
    <location>
        <begin position="159"/>
        <end position="176"/>
    </location>
</feature>
<dbReference type="AlphaFoldDB" id="C0BRK4"/>
<sequence>MSGARLSGIVREPIKADTWIYALSFLTVFVDVSSVIETYAYIRYLMLLIVGIFICLKLTVIVSDKNWLSLVPWLVFFAVVSFSSFLSRDDYTSRNPFLAAIVALGGLLEFIAVINYAFEKRRLRSALNVFYVVALIVLLITDVTVYFSGIYLIGNKFRIAYFHVLFVVLFVIRKAFFKNSKSFINQTLFVGLIILTFAICLKVDCTTGINAIVLMIVWFILGRIFPLFVYNPITASVTVVLSYVFMYIATSFLHITFVANYIVDTLHKDVTMTGRLLIFEVVPKVLSRKPLLGYGYGVSYEVLDFALKGAPDTQNALAEWILYGGYITAIIIILLIALNFKTALTHASTNNVAMLICVAFVYAFICIGTVEISYGMDFFAVLALLRVISLSINQRKG</sequence>
<evidence type="ECO:0000313" key="2">
    <source>
        <dbReference type="EMBL" id="EEG71298.1"/>
    </source>
</evidence>
<feature type="transmembrane region" description="Helical" evidence="1">
    <location>
        <begin position="42"/>
        <end position="60"/>
    </location>
</feature>
<evidence type="ECO:0000313" key="3">
    <source>
        <dbReference type="Proteomes" id="UP000003875"/>
    </source>
</evidence>
<feature type="transmembrane region" description="Helical" evidence="1">
    <location>
        <begin position="352"/>
        <end position="370"/>
    </location>
</feature>
<dbReference type="eggNOG" id="ENOG5030RMA">
    <property type="taxonomic scope" value="Bacteria"/>
</dbReference>
<keyword evidence="1" id="KW-0472">Membrane</keyword>
<feature type="transmembrane region" description="Helical" evidence="1">
    <location>
        <begin position="97"/>
        <end position="118"/>
    </location>
</feature>